<accession>A0AAV1GZK8</accession>
<evidence type="ECO:0000256" key="1">
    <source>
        <dbReference type="SAM" id="MobiDB-lite"/>
    </source>
</evidence>
<feature type="compositionally biased region" description="Basic and acidic residues" evidence="1">
    <location>
        <begin position="91"/>
        <end position="109"/>
    </location>
</feature>
<proteinExistence type="predicted"/>
<organism evidence="2 3">
    <name type="scientific">Xyrichtys novacula</name>
    <name type="common">Pearly razorfish</name>
    <name type="synonym">Hemipteronotus novacula</name>
    <dbReference type="NCBI Taxonomy" id="13765"/>
    <lineage>
        <taxon>Eukaryota</taxon>
        <taxon>Metazoa</taxon>
        <taxon>Chordata</taxon>
        <taxon>Craniata</taxon>
        <taxon>Vertebrata</taxon>
        <taxon>Euteleostomi</taxon>
        <taxon>Actinopterygii</taxon>
        <taxon>Neopterygii</taxon>
        <taxon>Teleostei</taxon>
        <taxon>Neoteleostei</taxon>
        <taxon>Acanthomorphata</taxon>
        <taxon>Eupercaria</taxon>
        <taxon>Labriformes</taxon>
        <taxon>Labridae</taxon>
        <taxon>Xyrichtys</taxon>
    </lineage>
</organism>
<feature type="region of interest" description="Disordered" evidence="1">
    <location>
        <begin position="77"/>
        <end position="109"/>
    </location>
</feature>
<keyword evidence="3" id="KW-1185">Reference proteome</keyword>
<reference evidence="2" key="1">
    <citation type="submission" date="2023-08" db="EMBL/GenBank/DDBJ databases">
        <authorList>
            <person name="Alioto T."/>
            <person name="Alioto T."/>
            <person name="Gomez Garrido J."/>
        </authorList>
    </citation>
    <scope>NUCLEOTIDE SEQUENCE</scope>
</reference>
<dbReference type="AlphaFoldDB" id="A0AAV1GZK8"/>
<dbReference type="Proteomes" id="UP001178508">
    <property type="component" value="Chromosome 18"/>
</dbReference>
<evidence type="ECO:0000313" key="2">
    <source>
        <dbReference type="EMBL" id="CAJ1079205.1"/>
    </source>
</evidence>
<name>A0AAV1GZK8_XYRNO</name>
<gene>
    <name evidence="2" type="ORF">XNOV1_A001255</name>
</gene>
<evidence type="ECO:0000313" key="3">
    <source>
        <dbReference type="Proteomes" id="UP001178508"/>
    </source>
</evidence>
<sequence length="208" mass="24485">MIEAWVMFTHRRGSVRGRRWRVCRQRGDSRLKGHSVYQEEERLRDIDVRREERDEERQLGMKRDPLVLQEKGMMKGMRDRNGESLRGVKSHGGEETVEGKTETRESNENRKANARFFDVLETSGIQFTANSLLSILMREELREETEKHEESFTSRWYRGIKTEREKELAANVPRALSDTLQRKRCSCHLQTFCFVCESGALLELFKNG</sequence>
<protein>
    <submittedName>
        <fullName evidence="2">Uncharacterized protein</fullName>
    </submittedName>
</protein>
<dbReference type="EMBL" id="OY660881">
    <property type="protein sequence ID" value="CAJ1079205.1"/>
    <property type="molecule type" value="Genomic_DNA"/>
</dbReference>